<dbReference type="GO" id="GO:0004385">
    <property type="term" value="F:GMP kinase activity"/>
    <property type="evidence" value="ECO:0007669"/>
    <property type="project" value="UniProtKB-UniRule"/>
</dbReference>
<feature type="binding site" evidence="11">
    <location>
        <begin position="19"/>
        <end position="26"/>
    </location>
    <ligand>
        <name>ATP</name>
        <dbReference type="ChEBI" id="CHEBI:30616"/>
    </ligand>
</feature>
<keyword evidence="6 11" id="KW-0547">Nucleotide-binding</keyword>
<evidence type="ECO:0000313" key="13">
    <source>
        <dbReference type="EMBL" id="EDS00398.1"/>
    </source>
</evidence>
<evidence type="ECO:0000256" key="9">
    <source>
        <dbReference type="ARBA" id="ARBA00030128"/>
    </source>
</evidence>
<keyword evidence="8 11" id="KW-0067">ATP-binding</keyword>
<evidence type="ECO:0000256" key="11">
    <source>
        <dbReference type="HAMAP-Rule" id="MF_00328"/>
    </source>
</evidence>
<sequence length="209" mass="23468">MNNRGKNSMNKGLPIVISAPSGCGKDTILEQLYKKNSNLTQSVSATTRAMREGEIDGVSYHFTTTDAFEKMIANGEVLEYTQYCGNYYGTPKKAVTDMLEQGRDVILKIEVEGAMNIKKIFPECVLIFILPPSMSELERRLRKRGTETEETIAARIAQARNELQFADKFDYLVVNGELEKAVDDVNTVILAEKMNTKRSLSLLEEIKKS</sequence>
<proteinExistence type="inferred from homology"/>
<dbReference type="InterPro" id="IPR017665">
    <property type="entry name" value="Guanylate_kinase"/>
</dbReference>
<dbReference type="SUPFAM" id="SSF52540">
    <property type="entry name" value="P-loop containing nucleoside triphosphate hydrolases"/>
    <property type="match status" value="1"/>
</dbReference>
<dbReference type="Pfam" id="PF00625">
    <property type="entry name" value="Guanylate_kin"/>
    <property type="match status" value="1"/>
</dbReference>
<organism evidence="13 14">
    <name type="scientific">[Eubacterium] siraeum DSM 15702</name>
    <dbReference type="NCBI Taxonomy" id="428128"/>
    <lineage>
        <taxon>Bacteria</taxon>
        <taxon>Bacillati</taxon>
        <taxon>Bacillota</taxon>
        <taxon>Clostridia</taxon>
        <taxon>Eubacteriales</taxon>
        <taxon>Oscillospiraceae</taxon>
        <taxon>Oscillospiraceae incertae sedis</taxon>
    </lineage>
</organism>
<reference evidence="13" key="2">
    <citation type="submission" date="2014-06" db="EMBL/GenBank/DDBJ databases">
        <title>Draft genome sequence of Eubacterium siraeum (DSM 15702).</title>
        <authorList>
            <person name="Sudarsanam P."/>
            <person name="Ley R."/>
            <person name="Guruge J."/>
            <person name="Turnbaugh P.J."/>
            <person name="Mahowald M."/>
            <person name="Liep D."/>
            <person name="Gordon J."/>
        </authorList>
    </citation>
    <scope>NUCLEOTIDE SEQUENCE</scope>
    <source>
        <strain evidence="13">DSM 15702</strain>
    </source>
</reference>
<evidence type="ECO:0000313" key="14">
    <source>
        <dbReference type="Proteomes" id="UP000005326"/>
    </source>
</evidence>
<dbReference type="PROSITE" id="PS00856">
    <property type="entry name" value="GUANYLATE_KINASE_1"/>
    <property type="match status" value="1"/>
</dbReference>
<dbReference type="SMART" id="SM00072">
    <property type="entry name" value="GuKc"/>
    <property type="match status" value="1"/>
</dbReference>
<comment type="subcellular location">
    <subcellularLocation>
        <location evidence="11">Cytoplasm</location>
    </subcellularLocation>
</comment>
<keyword evidence="7 11" id="KW-0418">Kinase</keyword>
<evidence type="ECO:0000256" key="8">
    <source>
        <dbReference type="ARBA" id="ARBA00022840"/>
    </source>
</evidence>
<dbReference type="AlphaFoldDB" id="B0MPQ2"/>
<dbReference type="InterPro" id="IPR020590">
    <property type="entry name" value="Guanylate_kinase_CS"/>
</dbReference>
<evidence type="ECO:0000256" key="10">
    <source>
        <dbReference type="ARBA" id="ARBA00048594"/>
    </source>
</evidence>
<dbReference type="GO" id="GO:0005829">
    <property type="term" value="C:cytosol"/>
    <property type="evidence" value="ECO:0007669"/>
    <property type="project" value="TreeGrafter"/>
</dbReference>
<gene>
    <name evidence="11 13" type="primary">gmk</name>
    <name evidence="13" type="ORF">EUBSIR_01816</name>
</gene>
<dbReference type="EMBL" id="ABCA03000049">
    <property type="protein sequence ID" value="EDS00398.1"/>
    <property type="molecule type" value="Genomic_DNA"/>
</dbReference>
<comment type="caution">
    <text evidence="13">The sequence shown here is derived from an EMBL/GenBank/DDBJ whole genome shotgun (WGS) entry which is preliminary data.</text>
</comment>
<dbReference type="CDD" id="cd00071">
    <property type="entry name" value="GMPK"/>
    <property type="match status" value="1"/>
</dbReference>
<dbReference type="HAMAP" id="MF_00328">
    <property type="entry name" value="Guanylate_kinase"/>
    <property type="match status" value="1"/>
</dbReference>
<dbReference type="InterPro" id="IPR027417">
    <property type="entry name" value="P-loop_NTPase"/>
</dbReference>
<dbReference type="Proteomes" id="UP000005326">
    <property type="component" value="Unassembled WGS sequence"/>
</dbReference>
<evidence type="ECO:0000256" key="3">
    <source>
        <dbReference type="ARBA" id="ARBA00012961"/>
    </source>
</evidence>
<evidence type="ECO:0000256" key="7">
    <source>
        <dbReference type="ARBA" id="ARBA00022777"/>
    </source>
</evidence>
<accession>B0MPQ2</accession>
<evidence type="ECO:0000256" key="1">
    <source>
        <dbReference type="ARBA" id="ARBA00003531"/>
    </source>
</evidence>
<keyword evidence="11" id="KW-0963">Cytoplasm</keyword>
<feature type="domain" description="Guanylate kinase-like" evidence="12">
    <location>
        <begin position="12"/>
        <end position="190"/>
    </location>
</feature>
<dbReference type="PROSITE" id="PS50052">
    <property type="entry name" value="GUANYLATE_KINASE_2"/>
    <property type="match status" value="1"/>
</dbReference>
<dbReference type="InterPro" id="IPR008144">
    <property type="entry name" value="Guanylate_kin-like_dom"/>
</dbReference>
<reference evidence="13" key="1">
    <citation type="submission" date="2007-10" db="EMBL/GenBank/DDBJ databases">
        <authorList>
            <person name="Fulton L."/>
            <person name="Clifton S."/>
            <person name="Fulton B."/>
            <person name="Xu J."/>
            <person name="Minx P."/>
            <person name="Pepin K.H."/>
            <person name="Johnson M."/>
            <person name="Thiruvilangam P."/>
            <person name="Bhonagiri V."/>
            <person name="Nash W.E."/>
            <person name="Mardis E.R."/>
            <person name="Wilson R.K."/>
        </authorList>
    </citation>
    <scope>NUCLEOTIDE SEQUENCE [LARGE SCALE GENOMIC DNA]</scope>
    <source>
        <strain evidence="13">DSM 15702</strain>
    </source>
</reference>
<evidence type="ECO:0000256" key="5">
    <source>
        <dbReference type="ARBA" id="ARBA00022679"/>
    </source>
</evidence>
<comment type="similarity">
    <text evidence="2 11">Belongs to the guanylate kinase family.</text>
</comment>
<protein>
    <recommendedName>
        <fullName evidence="4 11">Guanylate kinase</fullName>
        <ecNumber evidence="3 11">2.7.4.8</ecNumber>
    </recommendedName>
    <alternativeName>
        <fullName evidence="9 11">GMP kinase</fullName>
    </alternativeName>
</protein>
<dbReference type="Gene3D" id="3.40.50.300">
    <property type="entry name" value="P-loop containing nucleotide triphosphate hydrolases"/>
    <property type="match status" value="1"/>
</dbReference>
<evidence type="ECO:0000256" key="6">
    <source>
        <dbReference type="ARBA" id="ARBA00022741"/>
    </source>
</evidence>
<dbReference type="FunFam" id="3.30.63.10:FF:000002">
    <property type="entry name" value="Guanylate kinase 1"/>
    <property type="match status" value="1"/>
</dbReference>
<dbReference type="PANTHER" id="PTHR23117">
    <property type="entry name" value="GUANYLATE KINASE-RELATED"/>
    <property type="match status" value="1"/>
</dbReference>
<evidence type="ECO:0000256" key="4">
    <source>
        <dbReference type="ARBA" id="ARBA00016296"/>
    </source>
</evidence>
<dbReference type="NCBIfam" id="TIGR03263">
    <property type="entry name" value="guanyl_kin"/>
    <property type="match status" value="1"/>
</dbReference>
<dbReference type="EC" id="2.7.4.8" evidence="3 11"/>
<dbReference type="GO" id="GO:0005524">
    <property type="term" value="F:ATP binding"/>
    <property type="evidence" value="ECO:0007669"/>
    <property type="project" value="UniProtKB-UniRule"/>
</dbReference>
<keyword evidence="14" id="KW-1185">Reference proteome</keyword>
<keyword evidence="5 11" id="KW-0808">Transferase</keyword>
<comment type="catalytic activity">
    <reaction evidence="10 11">
        <text>GMP + ATP = GDP + ADP</text>
        <dbReference type="Rhea" id="RHEA:20780"/>
        <dbReference type="ChEBI" id="CHEBI:30616"/>
        <dbReference type="ChEBI" id="CHEBI:58115"/>
        <dbReference type="ChEBI" id="CHEBI:58189"/>
        <dbReference type="ChEBI" id="CHEBI:456216"/>
        <dbReference type="EC" id="2.7.4.8"/>
    </reaction>
</comment>
<comment type="function">
    <text evidence="1 11">Essential for recycling GMP and indirectly, cGMP.</text>
</comment>
<dbReference type="PANTHER" id="PTHR23117:SF13">
    <property type="entry name" value="GUANYLATE KINASE"/>
    <property type="match status" value="1"/>
</dbReference>
<evidence type="ECO:0000256" key="2">
    <source>
        <dbReference type="ARBA" id="ARBA00005790"/>
    </source>
</evidence>
<name>B0MPQ2_9FIRM</name>
<evidence type="ECO:0000259" key="12">
    <source>
        <dbReference type="PROSITE" id="PS50052"/>
    </source>
</evidence>
<dbReference type="Gene3D" id="3.30.63.10">
    <property type="entry name" value="Guanylate Kinase phosphate binding domain"/>
    <property type="match status" value="1"/>
</dbReference>
<dbReference type="InterPro" id="IPR008145">
    <property type="entry name" value="GK/Ca_channel_bsu"/>
</dbReference>